<dbReference type="Pfam" id="PF14152">
    <property type="entry name" value="YfhE"/>
    <property type="match status" value="1"/>
</dbReference>
<comment type="caution">
    <text evidence="1">The sequence shown here is derived from an EMBL/GenBank/DDBJ whole genome shotgun (WGS) entry which is preliminary data.</text>
</comment>
<accession>A0ABM8YSQ7</accession>
<keyword evidence="2" id="KW-1185">Reference proteome</keyword>
<protein>
    <recommendedName>
        <fullName evidence="3">YfhE family protein</fullName>
    </recommendedName>
</protein>
<proteinExistence type="predicted"/>
<dbReference type="EMBL" id="CAKJTJ010000032">
    <property type="protein sequence ID" value="CAG9622992.1"/>
    <property type="molecule type" value="Genomic_DNA"/>
</dbReference>
<gene>
    <name evidence="1" type="ORF">BACCIP111883_03787</name>
</gene>
<evidence type="ECO:0000313" key="1">
    <source>
        <dbReference type="EMBL" id="CAG9622992.1"/>
    </source>
</evidence>
<organism evidence="1 2">
    <name type="scientific">Sutcliffiella rhizosphaerae</name>
    <dbReference type="NCBI Taxonomy" id="2880967"/>
    <lineage>
        <taxon>Bacteria</taxon>
        <taxon>Bacillati</taxon>
        <taxon>Bacillota</taxon>
        <taxon>Bacilli</taxon>
        <taxon>Bacillales</taxon>
        <taxon>Bacillaceae</taxon>
        <taxon>Sutcliffiella</taxon>
    </lineage>
</organism>
<reference evidence="1 2" key="1">
    <citation type="submission" date="2021-10" db="EMBL/GenBank/DDBJ databases">
        <authorList>
            <person name="Criscuolo A."/>
        </authorList>
    </citation>
    <scope>NUCLEOTIDE SEQUENCE [LARGE SCALE GENOMIC DNA]</scope>
    <source>
        <strain evidence="2">CIP 111883</strain>
    </source>
</reference>
<dbReference type="RefSeq" id="WP_230504026.1">
    <property type="nucleotide sequence ID" value="NZ_CAKJTJ010000032.1"/>
</dbReference>
<dbReference type="InterPro" id="IPR025437">
    <property type="entry name" value="YfhE-like"/>
</dbReference>
<name>A0ABM8YSQ7_9BACI</name>
<dbReference type="Proteomes" id="UP000789833">
    <property type="component" value="Unassembled WGS sequence"/>
</dbReference>
<evidence type="ECO:0008006" key="3">
    <source>
        <dbReference type="Google" id="ProtNLM"/>
    </source>
</evidence>
<sequence>MNEKKRREKTKSSLSKTQAVTYSREFRMADRVGGYTDKPR</sequence>
<evidence type="ECO:0000313" key="2">
    <source>
        <dbReference type="Proteomes" id="UP000789833"/>
    </source>
</evidence>